<dbReference type="Gene3D" id="1.10.760.10">
    <property type="entry name" value="Cytochrome c-like domain"/>
    <property type="match status" value="1"/>
</dbReference>
<dbReference type="PANTHER" id="PTHR33546:SF1">
    <property type="entry name" value="LARGE, MULTIFUNCTIONAL SECRETED PROTEIN"/>
    <property type="match status" value="1"/>
</dbReference>
<dbReference type="InterPro" id="IPR011042">
    <property type="entry name" value="6-blade_b-propeller_TolB-like"/>
</dbReference>
<dbReference type="GO" id="GO:0020037">
    <property type="term" value="F:heme binding"/>
    <property type="evidence" value="ECO:0007669"/>
    <property type="project" value="InterPro"/>
</dbReference>
<sequence length="882" mass="95317">MLKVFLTVFTVAVMLTGLKNNPEIQPRQDKPSRKAVPDSLLNAASWPAELKVANFCGPSLTPSPACLAVAPTGEVYVGVDMIGSLGKEMGKGRIVRLVDSNNDGKVDSHTTFAVVDDPRGIQVVGDKVYVLHTTFSPETKKATGMDLVVFEDKNHDGVADGPSKPLVQHVSNEKFIVSRGTDHATNGIRMGIDGWIYIAAGDFGFHNATGTDGRKLTMLGGGIVRVRPDGTELEIYTHGTRNIYDVAIDPYMNTFTRDNTNDGGGWNIRFSHHIQSGEYGYPMLFKHFTEEILPALVDVGGGSGTGSIYLDDASWPEKFNHTPMMADWGRNQLYLHRVTADGPSYTQKEEEFIKLAQITDVDIDASGRMYLAAWDGAGYSGNPSKGFVVRAIPKDWKYTEFKDLKDASVKKLVSVLESGSGVARLAASQELLLHPADKITSATWKLAADAKAPATARVAAMYTYAQAAGAAGIPNLVKLAAEPAMQEYALRILGDRKALAAQVPAEPFLAGLSSSNPRVQSAAIIGLGRLGKTEAAQALLKIKVPSSFVAPAMGTEGPHATPNSAIVLPHLAVRALVALNAVDACVKAIGTDESTLALWTLRYLHSPKAVDGMIAAYGRTSDAGLKKQILTTLGRIYQEEAPYDASWWWSTRPDTHGPYYKGIAWEATPKIKTFLVDEAKKTGDKAFFTDLNSRMRLDIAELGEEKPVVAAKEEPKVDLESIRNKKGQVGEASIEDVMLAMAKIKGNPALGKTLFTQQGCIACHSLSKNEPMKGPFMGQIGSIMTREQIAESILKPNASISQGFATVMITAKGKKTYTGFVTEESSTKLVLRDITGQVYTIKASDVISRKEMETSMMPTGLANALSYEEFASLITFLSEQKK</sequence>
<dbReference type="GO" id="GO:0046872">
    <property type="term" value="F:metal ion binding"/>
    <property type="evidence" value="ECO:0007669"/>
    <property type="project" value="UniProtKB-KW"/>
</dbReference>
<keyword evidence="1 4" id="KW-0349">Heme</keyword>
<dbReference type="Proteomes" id="UP000198901">
    <property type="component" value="Unassembled WGS sequence"/>
</dbReference>
<dbReference type="RefSeq" id="WP_093200602.1">
    <property type="nucleotide sequence ID" value="NZ_FNGS01000003.1"/>
</dbReference>
<dbReference type="STRING" id="563176.SAMN04488090_1778"/>
<dbReference type="InterPro" id="IPR009056">
    <property type="entry name" value="Cyt_c-like_dom"/>
</dbReference>
<reference evidence="6 7" key="1">
    <citation type="submission" date="2016-10" db="EMBL/GenBank/DDBJ databases">
        <authorList>
            <person name="de Groot N.N."/>
        </authorList>
    </citation>
    <scope>NUCLEOTIDE SEQUENCE [LARGE SCALE GENOMIC DNA]</scope>
    <source>
        <strain evidence="6 7">DSM 21668</strain>
    </source>
</reference>
<dbReference type="Gene3D" id="1.25.10.10">
    <property type="entry name" value="Leucine-rich Repeat Variant"/>
    <property type="match status" value="1"/>
</dbReference>
<dbReference type="SUPFAM" id="SSF46626">
    <property type="entry name" value="Cytochrome c"/>
    <property type="match status" value="1"/>
</dbReference>
<dbReference type="PANTHER" id="PTHR33546">
    <property type="entry name" value="LARGE, MULTIFUNCTIONAL SECRETED PROTEIN-RELATED"/>
    <property type="match status" value="1"/>
</dbReference>
<dbReference type="InterPro" id="IPR055557">
    <property type="entry name" value="DUF7133"/>
</dbReference>
<evidence type="ECO:0000256" key="4">
    <source>
        <dbReference type="PROSITE-ProRule" id="PRU00433"/>
    </source>
</evidence>
<evidence type="ECO:0000313" key="6">
    <source>
        <dbReference type="EMBL" id="SDL78777.1"/>
    </source>
</evidence>
<dbReference type="PROSITE" id="PS51007">
    <property type="entry name" value="CYTC"/>
    <property type="match status" value="1"/>
</dbReference>
<dbReference type="OrthoDB" id="9808161at2"/>
<dbReference type="InterPro" id="IPR036909">
    <property type="entry name" value="Cyt_c-like_dom_sf"/>
</dbReference>
<dbReference type="EMBL" id="FNGS01000003">
    <property type="protein sequence ID" value="SDL78777.1"/>
    <property type="molecule type" value="Genomic_DNA"/>
</dbReference>
<organism evidence="6 7">
    <name type="scientific">Siphonobacter aquaeclarae</name>
    <dbReference type="NCBI Taxonomy" id="563176"/>
    <lineage>
        <taxon>Bacteria</taxon>
        <taxon>Pseudomonadati</taxon>
        <taxon>Bacteroidota</taxon>
        <taxon>Cytophagia</taxon>
        <taxon>Cytophagales</taxon>
        <taxon>Cytophagaceae</taxon>
        <taxon>Siphonobacter</taxon>
    </lineage>
</organism>
<proteinExistence type="predicted"/>
<dbReference type="InterPro" id="IPR011989">
    <property type="entry name" value="ARM-like"/>
</dbReference>
<evidence type="ECO:0000256" key="2">
    <source>
        <dbReference type="ARBA" id="ARBA00022723"/>
    </source>
</evidence>
<accession>A0A1G9MY00</accession>
<dbReference type="NCBIfam" id="TIGR02603">
    <property type="entry name" value="CxxCH_TIGR02603"/>
    <property type="match status" value="1"/>
</dbReference>
<dbReference type="SUPFAM" id="SSF50952">
    <property type="entry name" value="Soluble quinoprotein glucose dehydrogenase"/>
    <property type="match status" value="1"/>
</dbReference>
<evidence type="ECO:0000256" key="1">
    <source>
        <dbReference type="ARBA" id="ARBA00022617"/>
    </source>
</evidence>
<protein>
    <submittedName>
        <fullName evidence="6">Putative heme-binding domain-containing protein</fullName>
    </submittedName>
</protein>
<keyword evidence="7" id="KW-1185">Reference proteome</keyword>
<gene>
    <name evidence="6" type="ORF">SAMN04488090_1778</name>
</gene>
<dbReference type="AlphaFoldDB" id="A0A1G9MY00"/>
<dbReference type="Pfam" id="PF23500">
    <property type="entry name" value="DUF7133"/>
    <property type="match status" value="1"/>
</dbReference>
<evidence type="ECO:0000313" key="7">
    <source>
        <dbReference type="Proteomes" id="UP000198901"/>
    </source>
</evidence>
<name>A0A1G9MY00_9BACT</name>
<keyword evidence="2 4" id="KW-0479">Metal-binding</keyword>
<dbReference type="InterPro" id="IPR011041">
    <property type="entry name" value="Quinoprot_gluc/sorb_DH_b-prop"/>
</dbReference>
<keyword evidence="3 4" id="KW-0408">Iron</keyword>
<evidence type="ECO:0000256" key="3">
    <source>
        <dbReference type="ARBA" id="ARBA00023004"/>
    </source>
</evidence>
<dbReference type="Gene3D" id="2.120.10.30">
    <property type="entry name" value="TolB, C-terminal domain"/>
    <property type="match status" value="1"/>
</dbReference>
<dbReference type="GO" id="GO:0009055">
    <property type="term" value="F:electron transfer activity"/>
    <property type="evidence" value="ECO:0007669"/>
    <property type="project" value="InterPro"/>
</dbReference>
<evidence type="ECO:0000259" key="5">
    <source>
        <dbReference type="PROSITE" id="PS51007"/>
    </source>
</evidence>
<dbReference type="InterPro" id="IPR013427">
    <property type="entry name" value="Haem-bd_dom_put"/>
</dbReference>
<feature type="domain" description="Cytochrome c" evidence="5">
    <location>
        <begin position="746"/>
        <end position="881"/>
    </location>
</feature>